<proteinExistence type="predicted"/>
<sequence>MMKLVSVTVLGIMLLLLSLDFSERFIDVSQSTNVRDNSLSNVSVEFSPQLSKQTVLQLEALFNTYQSNEEPVASEGNSGLSAELQAQQRGPLTEFFSGDVVYKVVGVVLLDEQTATRKSFAVLRAENVRLKEVKLIELSDGAQLDGYKVEINNTTQIDFFHLNDNRKVELKLYQST</sequence>
<reference evidence="2" key="3">
    <citation type="submission" date="2019-09" db="EMBL/GenBank/DDBJ databases">
        <title>Co-occurence of chitin degradation, pigmentation and bioactivity in marine Pseudoalteromonas.</title>
        <authorList>
            <person name="Sonnenschein E.C."/>
            <person name="Bech P.K."/>
        </authorList>
    </citation>
    <scope>NUCLEOTIDE SEQUENCE</scope>
    <source>
        <strain evidence="2">S2231</strain>
        <strain evidence="1">S2233</strain>
    </source>
</reference>
<dbReference type="EMBL" id="PNCK01000016">
    <property type="protein sequence ID" value="TMP45688.1"/>
    <property type="molecule type" value="Genomic_DNA"/>
</dbReference>
<gene>
    <name evidence="2" type="ORF">CWB96_10920</name>
    <name evidence="1" type="ORF">CWB97_03565</name>
</gene>
<accession>A0A5S3XPF3</accession>
<protein>
    <submittedName>
        <fullName evidence="2">Uncharacterized protein</fullName>
    </submittedName>
</protein>
<name>A0A5S3XPF3_9GAMM</name>
<dbReference type="RefSeq" id="WP_138595063.1">
    <property type="nucleotide sequence ID" value="NZ_PNCK01000016.1"/>
</dbReference>
<reference evidence="3 4" key="2">
    <citation type="submission" date="2019-06" db="EMBL/GenBank/DDBJ databases">
        <title>Co-occurence of chitin degradation, pigmentation and bioactivity in marine Pseudoalteromonas.</title>
        <authorList>
            <person name="Sonnenschein E.C."/>
            <person name="Bech P.K."/>
        </authorList>
    </citation>
    <scope>NUCLEOTIDE SEQUENCE [LARGE SCALE GENOMIC DNA]</scope>
    <source>
        <strain evidence="4">S2231</strain>
        <strain evidence="3">S2233</strain>
    </source>
</reference>
<organism evidence="2 4">
    <name type="scientific">Pseudoalteromonas citrea</name>
    <dbReference type="NCBI Taxonomy" id="43655"/>
    <lineage>
        <taxon>Bacteria</taxon>
        <taxon>Pseudomonadati</taxon>
        <taxon>Pseudomonadota</taxon>
        <taxon>Gammaproteobacteria</taxon>
        <taxon>Alteromonadales</taxon>
        <taxon>Pseudoalteromonadaceae</taxon>
        <taxon>Pseudoalteromonas</taxon>
    </lineage>
</organism>
<dbReference type="AlphaFoldDB" id="A0A5S3XPF3"/>
<dbReference type="Proteomes" id="UP000307706">
    <property type="component" value="Unassembled WGS sequence"/>
</dbReference>
<dbReference type="EMBL" id="PNCL01000050">
    <property type="protein sequence ID" value="TMP59067.1"/>
    <property type="molecule type" value="Genomic_DNA"/>
</dbReference>
<evidence type="ECO:0000313" key="3">
    <source>
        <dbReference type="Proteomes" id="UP000305730"/>
    </source>
</evidence>
<evidence type="ECO:0000313" key="1">
    <source>
        <dbReference type="EMBL" id="TMP45688.1"/>
    </source>
</evidence>
<dbReference type="Proteomes" id="UP000305730">
    <property type="component" value="Unassembled WGS sequence"/>
</dbReference>
<evidence type="ECO:0000313" key="2">
    <source>
        <dbReference type="EMBL" id="TMP59067.1"/>
    </source>
</evidence>
<reference evidence="3 4" key="1">
    <citation type="submission" date="2017-12" db="EMBL/GenBank/DDBJ databases">
        <authorList>
            <person name="Paulsen S."/>
            <person name="Gram L.K."/>
        </authorList>
    </citation>
    <scope>NUCLEOTIDE SEQUENCE [LARGE SCALE GENOMIC DNA]</scope>
    <source>
        <strain evidence="2 4">S2231</strain>
        <strain evidence="1 3">S2233</strain>
    </source>
</reference>
<keyword evidence="3" id="KW-1185">Reference proteome</keyword>
<comment type="caution">
    <text evidence="2">The sequence shown here is derived from an EMBL/GenBank/DDBJ whole genome shotgun (WGS) entry which is preliminary data.</text>
</comment>
<evidence type="ECO:0000313" key="4">
    <source>
        <dbReference type="Proteomes" id="UP000307706"/>
    </source>
</evidence>